<keyword evidence="3" id="KW-1133">Transmembrane helix</keyword>
<gene>
    <name evidence="5" type="ORF">BLA60_34285</name>
</gene>
<dbReference type="GO" id="GO:0003841">
    <property type="term" value="F:1-acylglycerol-3-phosphate O-acyltransferase activity"/>
    <property type="evidence" value="ECO:0007669"/>
    <property type="project" value="TreeGrafter"/>
</dbReference>
<name>A0A7Z1AUB9_9PSEU</name>
<evidence type="ECO:0000259" key="4">
    <source>
        <dbReference type="SMART" id="SM00563"/>
    </source>
</evidence>
<comment type="caution">
    <text evidence="5">The sequence shown here is derived from an EMBL/GenBank/DDBJ whole genome shotgun (WGS) entry which is preliminary data.</text>
</comment>
<organism evidence="5 6">
    <name type="scientific">Actinophytocola xinjiangensis</name>
    <dbReference type="NCBI Taxonomy" id="485602"/>
    <lineage>
        <taxon>Bacteria</taxon>
        <taxon>Bacillati</taxon>
        <taxon>Actinomycetota</taxon>
        <taxon>Actinomycetes</taxon>
        <taxon>Pseudonocardiales</taxon>
        <taxon>Pseudonocardiaceae</taxon>
    </lineage>
</organism>
<dbReference type="RefSeq" id="WP_075137212.1">
    <property type="nucleotide sequence ID" value="NZ_MSIF01000025.1"/>
</dbReference>
<keyword evidence="1" id="KW-0808">Transferase</keyword>
<evidence type="ECO:0000256" key="2">
    <source>
        <dbReference type="ARBA" id="ARBA00023315"/>
    </source>
</evidence>
<accession>A0A7Z1AUB9</accession>
<evidence type="ECO:0000313" key="5">
    <source>
        <dbReference type="EMBL" id="OLF05852.1"/>
    </source>
</evidence>
<dbReference type="AlphaFoldDB" id="A0A7Z1AUB9"/>
<dbReference type="OrthoDB" id="9808424at2"/>
<dbReference type="Proteomes" id="UP000185696">
    <property type="component" value="Unassembled WGS sequence"/>
</dbReference>
<dbReference type="PANTHER" id="PTHR10434:SF11">
    <property type="entry name" value="1-ACYL-SN-GLYCEROL-3-PHOSPHATE ACYLTRANSFERASE"/>
    <property type="match status" value="1"/>
</dbReference>
<evidence type="ECO:0000256" key="3">
    <source>
        <dbReference type="SAM" id="Phobius"/>
    </source>
</evidence>
<dbReference type="SUPFAM" id="SSF69593">
    <property type="entry name" value="Glycerol-3-phosphate (1)-acyltransferase"/>
    <property type="match status" value="1"/>
</dbReference>
<dbReference type="EMBL" id="MSIF01000025">
    <property type="protein sequence ID" value="OLF05852.1"/>
    <property type="molecule type" value="Genomic_DNA"/>
</dbReference>
<feature type="transmembrane region" description="Helical" evidence="3">
    <location>
        <begin position="274"/>
        <end position="295"/>
    </location>
</feature>
<dbReference type="PANTHER" id="PTHR10434">
    <property type="entry name" value="1-ACYL-SN-GLYCEROL-3-PHOSPHATE ACYLTRANSFERASE"/>
    <property type="match status" value="1"/>
</dbReference>
<evidence type="ECO:0000313" key="6">
    <source>
        <dbReference type="Proteomes" id="UP000185696"/>
    </source>
</evidence>
<dbReference type="CDD" id="cd07989">
    <property type="entry name" value="LPLAT_AGPAT-like"/>
    <property type="match status" value="1"/>
</dbReference>
<reference evidence="5 6" key="1">
    <citation type="submission" date="2016-12" db="EMBL/GenBank/DDBJ databases">
        <title>The draft genome sequence of Actinophytocola xinjiangensis.</title>
        <authorList>
            <person name="Wang W."/>
            <person name="Yuan L."/>
        </authorList>
    </citation>
    <scope>NUCLEOTIDE SEQUENCE [LARGE SCALE GENOMIC DNA]</scope>
    <source>
        <strain evidence="5 6">CGMCC 4.4663</strain>
    </source>
</reference>
<dbReference type="InterPro" id="IPR002123">
    <property type="entry name" value="Plipid/glycerol_acylTrfase"/>
</dbReference>
<keyword evidence="2" id="KW-0012">Acyltransferase</keyword>
<proteinExistence type="predicted"/>
<keyword evidence="3" id="KW-0812">Transmembrane</keyword>
<sequence length="408" mass="44039">MTTRTEAPRQRRTALLPTRRRPRAGAQLAALARKVGWRLFFFLLGGIKVHGRLPAGGCVVVANHSSHADAPVLAASLRARSAPRVAAAWDYWFRGWFRRVVCTRLVGAFPMHRQGSDAYLSLREQAGPLLAAGQAVVVFPEGTRGGGELGEFRGGAFRLAAEYGVPVVPVAVCGTGRMLAKRGRLRPQRIGVRIGAPLEAPDKDRARAEVAALIEGHRPRDSRLRVRIARLAASRWGLALVAAWSFTEALSWPLIPESLLAILCVAAPRFAPRLILTTVLASVAGGVAALGLYAATPVTLPQPLTTDRMLVQVRTELRAEGAAAVAHQPSSAIPYKLYSAEAGRMGVNAGEWAVNSLTARGERMVIIGAVLALIGVLAQRWRRFYPVWVVAFTGLFVVGLTLLVRMWS</sequence>
<feature type="transmembrane region" description="Helical" evidence="3">
    <location>
        <begin position="385"/>
        <end position="407"/>
    </location>
</feature>
<dbReference type="GO" id="GO:0006654">
    <property type="term" value="P:phosphatidic acid biosynthetic process"/>
    <property type="evidence" value="ECO:0007669"/>
    <property type="project" value="TreeGrafter"/>
</dbReference>
<dbReference type="SMART" id="SM00563">
    <property type="entry name" value="PlsC"/>
    <property type="match status" value="1"/>
</dbReference>
<feature type="domain" description="Phospholipid/glycerol acyltransferase" evidence="4">
    <location>
        <begin position="58"/>
        <end position="175"/>
    </location>
</feature>
<dbReference type="Pfam" id="PF01553">
    <property type="entry name" value="Acyltransferase"/>
    <property type="match status" value="1"/>
</dbReference>
<keyword evidence="3" id="KW-0472">Membrane</keyword>
<evidence type="ECO:0000256" key="1">
    <source>
        <dbReference type="ARBA" id="ARBA00022679"/>
    </source>
</evidence>
<keyword evidence="6" id="KW-1185">Reference proteome</keyword>
<protein>
    <recommendedName>
        <fullName evidence="4">Phospholipid/glycerol acyltransferase domain-containing protein</fullName>
    </recommendedName>
</protein>
<feature type="transmembrane region" description="Helical" evidence="3">
    <location>
        <begin position="361"/>
        <end position="378"/>
    </location>
</feature>